<evidence type="ECO:0000313" key="5">
    <source>
        <dbReference type="Proteomes" id="UP000757435"/>
    </source>
</evidence>
<dbReference type="GO" id="GO:0000160">
    <property type="term" value="P:phosphorelay signal transduction system"/>
    <property type="evidence" value="ECO:0007669"/>
    <property type="project" value="InterPro"/>
</dbReference>
<organism evidence="4 5">
    <name type="scientific">Drouetiella hepatica Uher 2000/2452</name>
    <dbReference type="NCBI Taxonomy" id="904376"/>
    <lineage>
        <taxon>Bacteria</taxon>
        <taxon>Bacillati</taxon>
        <taxon>Cyanobacteriota</taxon>
        <taxon>Cyanophyceae</taxon>
        <taxon>Oculatellales</taxon>
        <taxon>Oculatellaceae</taxon>
        <taxon>Drouetiella</taxon>
    </lineage>
</organism>
<evidence type="ECO:0000259" key="3">
    <source>
        <dbReference type="PROSITE" id="PS50110"/>
    </source>
</evidence>
<evidence type="ECO:0000256" key="1">
    <source>
        <dbReference type="ARBA" id="ARBA00022553"/>
    </source>
</evidence>
<dbReference type="PROSITE" id="PS50110">
    <property type="entry name" value="RESPONSE_REGULATORY"/>
    <property type="match status" value="1"/>
</dbReference>
<dbReference type="EMBL" id="JAHHHD010000037">
    <property type="protein sequence ID" value="MBW4661477.1"/>
    <property type="molecule type" value="Genomic_DNA"/>
</dbReference>
<sequence>MVEKPTKAILFVDDEGVILETLKEQLKRLFGHQYIYEAASSADEAWEVLEDLLTENVEVLILVSDWLMPGTKGDEFLIQIHQKYPHIVKVMLTGQADEVAIARAYEQANLHRCLSKPWSEEDLADAILSGLEQGGLRQK</sequence>
<dbReference type="InterPro" id="IPR011006">
    <property type="entry name" value="CheY-like_superfamily"/>
</dbReference>
<dbReference type="InterPro" id="IPR050595">
    <property type="entry name" value="Bact_response_regulator"/>
</dbReference>
<evidence type="ECO:0000313" key="4">
    <source>
        <dbReference type="EMBL" id="MBW4661477.1"/>
    </source>
</evidence>
<proteinExistence type="predicted"/>
<feature type="modified residue" description="4-aspartylphosphate" evidence="2">
    <location>
        <position position="65"/>
    </location>
</feature>
<dbReference type="Proteomes" id="UP000757435">
    <property type="component" value="Unassembled WGS sequence"/>
</dbReference>
<dbReference type="SMART" id="SM00448">
    <property type="entry name" value="REC"/>
    <property type="match status" value="1"/>
</dbReference>
<gene>
    <name evidence="4" type="ORF">KME15_22625</name>
</gene>
<dbReference type="PANTHER" id="PTHR44591:SF19">
    <property type="entry name" value="TWO-COMPONENT RESPONSE REGULATOR-RELATED"/>
    <property type="match status" value="1"/>
</dbReference>
<dbReference type="SUPFAM" id="SSF52172">
    <property type="entry name" value="CheY-like"/>
    <property type="match status" value="1"/>
</dbReference>
<dbReference type="InterPro" id="IPR001789">
    <property type="entry name" value="Sig_transdc_resp-reg_receiver"/>
</dbReference>
<comment type="caution">
    <text evidence="4">The sequence shown here is derived from an EMBL/GenBank/DDBJ whole genome shotgun (WGS) entry which is preliminary data.</text>
</comment>
<keyword evidence="1 2" id="KW-0597">Phosphoprotein</keyword>
<reference evidence="4" key="2">
    <citation type="journal article" date="2022" name="Microbiol. Resour. Announc.">
        <title>Metagenome Sequencing to Explore Phylogenomics of Terrestrial Cyanobacteria.</title>
        <authorList>
            <person name="Ward R.D."/>
            <person name="Stajich J.E."/>
            <person name="Johansen J.R."/>
            <person name="Huntemann M."/>
            <person name="Clum A."/>
            <person name="Foster B."/>
            <person name="Foster B."/>
            <person name="Roux S."/>
            <person name="Palaniappan K."/>
            <person name="Varghese N."/>
            <person name="Mukherjee S."/>
            <person name="Reddy T.B.K."/>
            <person name="Daum C."/>
            <person name="Copeland A."/>
            <person name="Chen I.A."/>
            <person name="Ivanova N.N."/>
            <person name="Kyrpides N.C."/>
            <person name="Shapiro N."/>
            <person name="Eloe-Fadrosh E.A."/>
            <person name="Pietrasiak N."/>
        </authorList>
    </citation>
    <scope>NUCLEOTIDE SEQUENCE</scope>
    <source>
        <strain evidence="4">UHER 2000/2452</strain>
    </source>
</reference>
<protein>
    <submittedName>
        <fullName evidence="4">Response regulator</fullName>
    </submittedName>
</protein>
<evidence type="ECO:0000256" key="2">
    <source>
        <dbReference type="PROSITE-ProRule" id="PRU00169"/>
    </source>
</evidence>
<accession>A0A951UPH4</accession>
<dbReference type="Gene3D" id="3.40.50.2300">
    <property type="match status" value="1"/>
</dbReference>
<dbReference type="PANTHER" id="PTHR44591">
    <property type="entry name" value="STRESS RESPONSE REGULATOR PROTEIN 1"/>
    <property type="match status" value="1"/>
</dbReference>
<name>A0A951UPH4_9CYAN</name>
<dbReference type="AlphaFoldDB" id="A0A951UPH4"/>
<reference evidence="4" key="1">
    <citation type="submission" date="2021-05" db="EMBL/GenBank/DDBJ databases">
        <authorList>
            <person name="Pietrasiak N."/>
            <person name="Ward R."/>
            <person name="Stajich J.E."/>
            <person name="Kurbessoian T."/>
        </authorList>
    </citation>
    <scope>NUCLEOTIDE SEQUENCE</scope>
    <source>
        <strain evidence="4">UHER 2000/2452</strain>
    </source>
</reference>
<feature type="domain" description="Response regulatory" evidence="3">
    <location>
        <begin position="8"/>
        <end position="131"/>
    </location>
</feature>
<dbReference type="Pfam" id="PF00072">
    <property type="entry name" value="Response_reg"/>
    <property type="match status" value="1"/>
</dbReference>